<evidence type="ECO:0000259" key="2">
    <source>
        <dbReference type="Pfam" id="PF00535"/>
    </source>
</evidence>
<organism evidence="3 4">
    <name type="scientific">Microbulbifer echini</name>
    <dbReference type="NCBI Taxonomy" id="1529067"/>
    <lineage>
        <taxon>Bacteria</taxon>
        <taxon>Pseudomonadati</taxon>
        <taxon>Pseudomonadota</taxon>
        <taxon>Gammaproteobacteria</taxon>
        <taxon>Cellvibrionales</taxon>
        <taxon>Microbulbiferaceae</taxon>
        <taxon>Microbulbifer</taxon>
    </lineage>
</organism>
<dbReference type="RefSeq" id="WP_371842163.1">
    <property type="nucleotide sequence ID" value="NZ_JBGMEL010000001.1"/>
</dbReference>
<dbReference type="Pfam" id="PF00534">
    <property type="entry name" value="Glycos_transf_1"/>
    <property type="match status" value="1"/>
</dbReference>
<dbReference type="InterPro" id="IPR001296">
    <property type="entry name" value="Glyco_trans_1"/>
</dbReference>
<dbReference type="Pfam" id="PF00535">
    <property type="entry name" value="Glycos_transf_2"/>
    <property type="match status" value="1"/>
</dbReference>
<evidence type="ECO:0000313" key="4">
    <source>
        <dbReference type="Proteomes" id="UP001569414"/>
    </source>
</evidence>
<dbReference type="PANTHER" id="PTHR22916:SF3">
    <property type="entry name" value="UDP-GLCNAC:BETAGAL BETA-1,3-N-ACETYLGLUCOSAMINYLTRANSFERASE-LIKE PROTEIN 1"/>
    <property type="match status" value="1"/>
</dbReference>
<evidence type="ECO:0000313" key="3">
    <source>
        <dbReference type="EMBL" id="MFA0788929.1"/>
    </source>
</evidence>
<dbReference type="PANTHER" id="PTHR22916">
    <property type="entry name" value="GLYCOSYLTRANSFERASE"/>
    <property type="match status" value="1"/>
</dbReference>
<dbReference type="Gene3D" id="3.90.550.10">
    <property type="entry name" value="Spore Coat Polysaccharide Biosynthesis Protein SpsA, Chain A"/>
    <property type="match status" value="1"/>
</dbReference>
<dbReference type="InterPro" id="IPR029044">
    <property type="entry name" value="Nucleotide-diphossugar_trans"/>
</dbReference>
<dbReference type="SUPFAM" id="SSF53448">
    <property type="entry name" value="Nucleotide-diphospho-sugar transferases"/>
    <property type="match status" value="1"/>
</dbReference>
<feature type="domain" description="Glycosyltransferase 2-like" evidence="2">
    <location>
        <begin position="251"/>
        <end position="378"/>
    </location>
</feature>
<keyword evidence="4" id="KW-1185">Reference proteome</keyword>
<name>A0ABV4NIQ4_9GAMM</name>
<dbReference type="CDD" id="cd00761">
    <property type="entry name" value="Glyco_tranf_GTA_type"/>
    <property type="match status" value="1"/>
</dbReference>
<dbReference type="InterPro" id="IPR001173">
    <property type="entry name" value="Glyco_trans_2-like"/>
</dbReference>
<comment type="caution">
    <text evidence="3">The sequence shown here is derived from an EMBL/GenBank/DDBJ whole genome shotgun (WGS) entry which is preliminary data.</text>
</comment>
<dbReference type="EMBL" id="JBGMEL010000001">
    <property type="protein sequence ID" value="MFA0788929.1"/>
    <property type="molecule type" value="Genomic_DNA"/>
</dbReference>
<protein>
    <submittedName>
        <fullName evidence="3">Glycosyltransferase</fullName>
    </submittedName>
</protein>
<evidence type="ECO:0000259" key="1">
    <source>
        <dbReference type="Pfam" id="PF00534"/>
    </source>
</evidence>
<reference evidence="3 4" key="1">
    <citation type="submission" date="2024-08" db="EMBL/GenBank/DDBJ databases">
        <authorList>
            <person name="Ishaq N."/>
        </authorList>
    </citation>
    <scope>NUCLEOTIDE SEQUENCE [LARGE SCALE GENOMIC DNA]</scope>
    <source>
        <strain evidence="3 4">JCM 30400</strain>
    </source>
</reference>
<dbReference type="CDD" id="cd03801">
    <property type="entry name" value="GT4_PimA-like"/>
    <property type="match status" value="1"/>
</dbReference>
<dbReference type="SUPFAM" id="SSF53756">
    <property type="entry name" value="UDP-Glycosyltransferase/glycogen phosphorylase"/>
    <property type="match status" value="1"/>
</dbReference>
<gene>
    <name evidence="3" type="ORF">ACCI51_00110</name>
</gene>
<dbReference type="Gene3D" id="3.40.50.2000">
    <property type="entry name" value="Glycogen Phosphorylase B"/>
    <property type="match status" value="2"/>
</dbReference>
<dbReference type="Proteomes" id="UP001569414">
    <property type="component" value="Unassembled WGS sequence"/>
</dbReference>
<proteinExistence type="predicted"/>
<accession>A0ABV4NIQ4</accession>
<sequence length="989" mass="110844">MFCIKNLWPRHGRKRPNAYALGRDDTPVAADQFDSQWYLQTYPDVAAAGVDPWVHYINHGRSEGRLPSRNRALAWEHHLWRGGDKLMMPRLVHLAEALEASDHERHYAAWAIARWYAVNKNWPKALNYLQQFQSALHPYPAHAGPYLLTLEAALQCGHLDVAQWAMNILTQRFAGQADVVLAEANLLVLGMGGDKQDGELNRRRLDIINRFFARHRLCTLVGGDFGVLNLDSLRSAEQLAIKGDNSAPKVSVIIPAYNAELTLATALRSLCEQTWRNLEILVVDDASKDTTRQVMEDFERNTRLRPGLEIRLLHHERNQGAYAARNTALAQAGGDLITTHDSDDWSHPQKIECQVKALLRMPDKVGCTSHWVRTTDGLHFSHWRPEESWVYRNVSSLMFHRSVVETLGFWDRVSVNADTEYYYRLLKVFGEDALEEVLPGVPLSFGRIDNNSLSQRGETHLDTRFYGVRKDYEDAARRWHARAESPGDLYLPANPSSRPFLVPEAICCEGKLVSGLNPMDLAQQSGYFDATWYLEQYPDLHEELVDLFEHYWTVGFTEGRDPGPGFSTSGYGYRFPEARVGNLSTLHHYLAVGRTQGVEPLAEITGRQAYRPGALNMLVCAHQAGEYLYGAERSLLDVLSSLNKLGVNLVVALPSAINTDYVEAIRSKARAVIVLPYGWWRDGRAPSSVTLAQFKHLIERFSIRAVYTNTLVLDEPLLAARALNVPTLIHVRELPYRDVALCRVLGTDAGSITARVRELADIVVASSKAVEREIGARSSVIVPNIIDLTRYRPLCDQDAAGDRLVRIALISSNLPKKGLADFVELAQRLEQHAIPAVCVLVGPENEHTRDLQIRQKSGEIAKCLQFAGYAADPQEALTLADIVVNLSHFQESFGRTVLEAMATARPVVAYHWGALPELIEDGNTGFLVPFGRVDVVAQRVIELVLNKELRQRLGRAGRRRAAENFSGNTMLDQLGIALSMVTENAHSLQ</sequence>
<feature type="domain" description="Glycosyl transferase family 1" evidence="1">
    <location>
        <begin position="814"/>
        <end position="960"/>
    </location>
</feature>